<dbReference type="InterPro" id="IPR016024">
    <property type="entry name" value="ARM-type_fold"/>
</dbReference>
<name>A0ABR4PWP1_9HELO</name>
<protein>
    <submittedName>
        <fullName evidence="2">GTP binding protein</fullName>
    </submittedName>
</protein>
<feature type="region of interest" description="Disordered" evidence="1">
    <location>
        <begin position="637"/>
        <end position="665"/>
    </location>
</feature>
<feature type="compositionally biased region" description="Pro residues" evidence="1">
    <location>
        <begin position="639"/>
        <end position="649"/>
    </location>
</feature>
<keyword evidence="3" id="KW-1185">Reference proteome</keyword>
<dbReference type="PANTHER" id="PTHR10957">
    <property type="entry name" value="RAP1 GTPASE-GDP DISSOCIATION STIMULATOR 1"/>
    <property type="match status" value="1"/>
</dbReference>
<accession>A0ABR4PWP1</accession>
<feature type="region of interest" description="Disordered" evidence="1">
    <location>
        <begin position="1"/>
        <end position="25"/>
    </location>
</feature>
<dbReference type="Gene3D" id="1.25.10.10">
    <property type="entry name" value="Leucine-rich Repeat Variant"/>
    <property type="match status" value="2"/>
</dbReference>
<dbReference type="EMBL" id="JBFCZG010000001">
    <property type="protein sequence ID" value="KAL3427756.1"/>
    <property type="molecule type" value="Genomic_DNA"/>
</dbReference>
<gene>
    <name evidence="2" type="ORF">PVAG01_01265</name>
</gene>
<dbReference type="Proteomes" id="UP001629113">
    <property type="component" value="Unassembled WGS sequence"/>
</dbReference>
<dbReference type="InterPro" id="IPR040144">
    <property type="entry name" value="RAP1GDS1"/>
</dbReference>
<feature type="compositionally biased region" description="Acidic residues" evidence="1">
    <location>
        <begin position="66"/>
        <end position="90"/>
    </location>
</feature>
<evidence type="ECO:0000313" key="3">
    <source>
        <dbReference type="Proteomes" id="UP001629113"/>
    </source>
</evidence>
<comment type="caution">
    <text evidence="2">The sequence shown here is derived from an EMBL/GenBank/DDBJ whole genome shotgun (WGS) entry which is preliminary data.</text>
</comment>
<evidence type="ECO:0000256" key="1">
    <source>
        <dbReference type="SAM" id="MobiDB-lite"/>
    </source>
</evidence>
<reference evidence="2 3" key="1">
    <citation type="submission" date="2024-06" db="EMBL/GenBank/DDBJ databases">
        <title>Complete genome of Phlyctema vagabunda strain 19-DSS-EL-015.</title>
        <authorList>
            <person name="Fiorenzani C."/>
        </authorList>
    </citation>
    <scope>NUCLEOTIDE SEQUENCE [LARGE SCALE GENOMIC DNA]</scope>
    <source>
        <strain evidence="2 3">19-DSS-EL-015</strain>
    </source>
</reference>
<feature type="compositionally biased region" description="Polar residues" evidence="1">
    <location>
        <begin position="653"/>
        <end position="665"/>
    </location>
</feature>
<organism evidence="2 3">
    <name type="scientific">Phlyctema vagabunda</name>
    <dbReference type="NCBI Taxonomy" id="108571"/>
    <lineage>
        <taxon>Eukaryota</taxon>
        <taxon>Fungi</taxon>
        <taxon>Dikarya</taxon>
        <taxon>Ascomycota</taxon>
        <taxon>Pezizomycotina</taxon>
        <taxon>Leotiomycetes</taxon>
        <taxon>Helotiales</taxon>
        <taxon>Dermateaceae</taxon>
        <taxon>Phlyctema</taxon>
    </lineage>
</organism>
<proteinExistence type="predicted"/>
<dbReference type="SUPFAM" id="SSF48371">
    <property type="entry name" value="ARM repeat"/>
    <property type="match status" value="1"/>
</dbReference>
<sequence length="735" mass="81751">MSTDNNYMNDSRSPSLPAPTPAEDAQKLNAILGSETFDITNVSNSALTEDQQHHMMASISDVFDLEEEPPREDEEMVGNEADEEEVVDVEDQQRRTERLKSILATLAQLWWSDSRYMDVVTEKLADGSRDPKWRIPLGNSGVLNFFLEILSAHSLRHNLKIHTMRLIGNSCADTDENRSRVVGSNYLPSIIQQLDDTTLLPFAIPVLYNIIIDYEPAQLQASNSNLSRSLIELVSSPRFNDTRAFLGYVCKLLGLLITQATEPDHAPDNTAIVLLQLAADREHIVDMDDFLALVNTAVAYLKYEKFQKAFFVYGSLDITLSILVDSYTRFDTNPSAGVSQPDQDDAKQLSQMRSGLNQTLSDISSLPEFAIAVPVISPFASSLRRWLSSPQIQLQVCACIMLGNIARSDAACEEFVHTCQVHKPLITVLNETSDSQLLHATLGFLKNLALPAKNKQALGEAGLMEALPRLWALDTLQQIQYSSISLARVLIVGTFDNVRRIVQRLSSDPDSPANMRSHVSLLIALFERTDVEPVRMEIARLLTAMMRVVNTYKGRTPEEMAKLRKKFFVMHPDVGRPLSFMVSQTKWPVVRSEGWFVFALMARYPEGAECISNIMHDVHVFQPLVEMLTGRSIVDGTPVPTPAPAPAPAPSTHLVTNASPESEVSNMIQGLSPEAVQPQAQSAEMARIDRENGLVLISELLKNWGSEMAVMRKEALEDLLKGGGELVLKSQQQQR</sequence>
<evidence type="ECO:0000313" key="2">
    <source>
        <dbReference type="EMBL" id="KAL3427756.1"/>
    </source>
</evidence>
<feature type="region of interest" description="Disordered" evidence="1">
    <location>
        <begin position="66"/>
        <end position="92"/>
    </location>
</feature>
<dbReference type="InterPro" id="IPR011989">
    <property type="entry name" value="ARM-like"/>
</dbReference>
<feature type="compositionally biased region" description="Polar residues" evidence="1">
    <location>
        <begin position="1"/>
        <end position="14"/>
    </location>
</feature>